<dbReference type="OrthoDB" id="6106364at2759"/>
<proteinExistence type="predicted"/>
<dbReference type="InterPro" id="IPR008936">
    <property type="entry name" value="Rho_GTPase_activation_prot"/>
</dbReference>
<dbReference type="Pfam" id="PF08337">
    <property type="entry name" value="Plexin_cytopl"/>
    <property type="match status" value="1"/>
</dbReference>
<keyword evidence="6" id="KW-1185">Reference proteome</keyword>
<gene>
    <name evidence="5" type="ORF">MCOR_46856</name>
</gene>
<evidence type="ECO:0000259" key="4">
    <source>
        <dbReference type="Pfam" id="PF20170"/>
    </source>
</evidence>
<protein>
    <submittedName>
        <fullName evidence="5">PLXNA</fullName>
    </submittedName>
</protein>
<dbReference type="SUPFAM" id="SSF48350">
    <property type="entry name" value="GTPase activation domain, GAP"/>
    <property type="match status" value="1"/>
</dbReference>
<evidence type="ECO:0000313" key="5">
    <source>
        <dbReference type="EMBL" id="CAC5414004.1"/>
    </source>
</evidence>
<dbReference type="EMBL" id="CACVKT020008309">
    <property type="protein sequence ID" value="CAC5414004.1"/>
    <property type="molecule type" value="Genomic_DNA"/>
</dbReference>
<dbReference type="GO" id="GO:0030334">
    <property type="term" value="P:regulation of cell migration"/>
    <property type="evidence" value="ECO:0007669"/>
    <property type="project" value="TreeGrafter"/>
</dbReference>
<evidence type="ECO:0000313" key="6">
    <source>
        <dbReference type="Proteomes" id="UP000507470"/>
    </source>
</evidence>
<feature type="domain" description="IPT/TIG" evidence="2">
    <location>
        <begin position="113"/>
        <end position="197"/>
    </location>
</feature>
<dbReference type="InterPro" id="IPR013783">
    <property type="entry name" value="Ig-like_fold"/>
</dbReference>
<dbReference type="Proteomes" id="UP000507470">
    <property type="component" value="Unassembled WGS sequence"/>
</dbReference>
<dbReference type="InterPro" id="IPR031148">
    <property type="entry name" value="Plexin"/>
</dbReference>
<dbReference type="Pfam" id="PF20170">
    <property type="entry name" value="Plexin_RBD"/>
    <property type="match status" value="1"/>
</dbReference>
<dbReference type="InterPro" id="IPR046800">
    <property type="entry name" value="Plexin_RBD"/>
</dbReference>
<dbReference type="Gene3D" id="1.10.506.10">
    <property type="entry name" value="GTPase Activation - p120gap, domain 1"/>
    <property type="match status" value="1"/>
</dbReference>
<evidence type="ECO:0000259" key="3">
    <source>
        <dbReference type="Pfam" id="PF08337"/>
    </source>
</evidence>
<name>A0A6J8DZJ7_MYTCO</name>
<dbReference type="Pfam" id="PF01833">
    <property type="entry name" value="TIG"/>
    <property type="match status" value="2"/>
</dbReference>
<dbReference type="InterPro" id="IPR013548">
    <property type="entry name" value="Plexin_cytoplasmic_RasGAP_dom"/>
</dbReference>
<dbReference type="InterPro" id="IPR002909">
    <property type="entry name" value="IPT_dom"/>
</dbReference>
<dbReference type="AlphaFoldDB" id="A0A6J8DZJ7"/>
<feature type="domain" description="IPT/TIG" evidence="2">
    <location>
        <begin position="308"/>
        <end position="360"/>
    </location>
</feature>
<dbReference type="GO" id="GO:0002116">
    <property type="term" value="C:semaphorin receptor complex"/>
    <property type="evidence" value="ECO:0007669"/>
    <property type="project" value="TreeGrafter"/>
</dbReference>
<feature type="transmembrane region" description="Helical" evidence="1">
    <location>
        <begin position="639"/>
        <end position="658"/>
    </location>
</feature>
<dbReference type="PANTHER" id="PTHR22625:SF70">
    <property type="entry name" value="PLEXIN A, ISOFORM A"/>
    <property type="match status" value="1"/>
</dbReference>
<accession>A0A6J8DZJ7</accession>
<feature type="domain" description="Plexin cytoplasmic RasGAP" evidence="3">
    <location>
        <begin position="563"/>
        <end position="1124"/>
    </location>
</feature>
<dbReference type="CDD" id="cd00603">
    <property type="entry name" value="IPT_PCSR"/>
    <property type="match status" value="1"/>
</dbReference>
<keyword evidence="1" id="KW-1133">Transmembrane helix</keyword>
<dbReference type="Gene3D" id="3.10.20.90">
    <property type="entry name" value="Phosphatidylinositol 3-kinase Catalytic Subunit, Chain A, domain 1"/>
    <property type="match status" value="1"/>
</dbReference>
<evidence type="ECO:0000256" key="1">
    <source>
        <dbReference type="SAM" id="Phobius"/>
    </source>
</evidence>
<evidence type="ECO:0000259" key="2">
    <source>
        <dbReference type="Pfam" id="PF01833"/>
    </source>
</evidence>
<dbReference type="GO" id="GO:0005886">
    <property type="term" value="C:plasma membrane"/>
    <property type="evidence" value="ECO:0007669"/>
    <property type="project" value="TreeGrafter"/>
</dbReference>
<dbReference type="PANTHER" id="PTHR22625">
    <property type="entry name" value="PLEXIN"/>
    <property type="match status" value="1"/>
</dbReference>
<dbReference type="InterPro" id="IPR014756">
    <property type="entry name" value="Ig_E-set"/>
</dbReference>
<dbReference type="Gene3D" id="2.60.40.10">
    <property type="entry name" value="Immunoglobulins"/>
    <property type="match status" value="2"/>
</dbReference>
<feature type="domain" description="Plexin cytoplasmic RhoGTPase-binding" evidence="4">
    <location>
        <begin position="736"/>
        <end position="847"/>
    </location>
</feature>
<dbReference type="GO" id="GO:0017154">
    <property type="term" value="F:semaphorin receptor activity"/>
    <property type="evidence" value="ECO:0007669"/>
    <property type="project" value="InterPro"/>
</dbReference>
<organism evidence="5 6">
    <name type="scientific">Mytilus coruscus</name>
    <name type="common">Sea mussel</name>
    <dbReference type="NCBI Taxonomy" id="42192"/>
    <lineage>
        <taxon>Eukaryota</taxon>
        <taxon>Metazoa</taxon>
        <taxon>Spiralia</taxon>
        <taxon>Lophotrochozoa</taxon>
        <taxon>Mollusca</taxon>
        <taxon>Bivalvia</taxon>
        <taxon>Autobranchia</taxon>
        <taxon>Pteriomorphia</taxon>
        <taxon>Mytilida</taxon>
        <taxon>Mytiloidea</taxon>
        <taxon>Mytilidae</taxon>
        <taxon>Mytilinae</taxon>
        <taxon>Mytilus</taxon>
    </lineage>
</organism>
<keyword evidence="1" id="KW-0472">Membrane</keyword>
<sequence length="1153" mass="130421">MESDENQLNCTIEGQGRTFEADIEDANYVKCKNVMALKGNSTLYLKYGDSRLDGSLSLEVYDCNDYNSSCGYCKLKKFQGYECDWCGTCKSTDSDINGAKCRPGKIEECSVTVLKVNPKSGPVFGGTLVDITGKNMGNPNDDISVYINGAECTNVTVVKPFQIISCITGNATGSSLNKLIVTVNGEMSSEENNKFNYIGQHLLYGFAPNTSIIAGGKKIQIFGRNIAFRGSHYEIHFCNDTDCLPCRLNKAKKFKGKNIICRIEKSTGLLTLTYLKVIIDKHTLLEKQGEFKIVGNPKLQENDAASTTVFKSGGSKITIRGIGFSNVGEVAIEGVEKLCTIISDESVECDTPPYVESDFNRKKRATGQNVNIHFDGYVSSYTIYYAENPKFEKLTNVVEYKDGEEGAPIMIKGKSLLEGAHQSDYTVKIGLDGTCLIQHMSNWNITCLPPKSKPRTNHSDERIVFVVVEVGNIQENLGNIRYIKALQILPIVIGVLGTALLVSVVIVVTVVLASKRKRRGAEKKFQMELLVLEDKIRETSREEFADAQMTIRDIKSDLVTSRVPYCDYQSYAFHQLFPNQDMGSHSLLFEPMVTDDNRLKVQKAMDMFDKLMTNKLFMKSLVQTLEHQNKLTMQDKAQFASLLSVCLLGNMKLFYQLISCLLIDMIKTANKKQHKVLFRRFDTITQRLMVNWLELSLYDHLKKNGGMQLFMLYKATQTVIEKAPIDAITVLCKNTLAEERLLKNRVEHEILTLDIDLNGNSDQRIPVIVLDCDTITQVKKKCCTAIYKNQPASEIPSPDELELEWHSGKSGKLTLQDIDSISDRSNGMVRLNTLKHYMVKNGSVMALMYKESTDQDDIYVNQGDNVAADGIEDEENQHVQGSVPTSPDHVKLLIPETTTDSQEHTWHLVACSKNNRDVENFPEKSNLPDEEKSNKEHEIGEIFLNRLFHTKLILRDYIEACFEGITDSQSLSIPVRYFLCMIDKQGKEVGVDGDILQSWKSECYATRVWASLIAKPQILFDVNVPSHVEPCMDILKQVFIDSFTQCPQHVTKDASTQKLLFCKDIPEYRKNVNSFFMKVEAVNDQEFWTAMDEISKEQTRKMKFSRQATLHQLYKFIDKYKDEIIEDFQEKDETKDLAFGNKLEEVIDLMEES</sequence>
<keyword evidence="1" id="KW-0812">Transmembrane</keyword>
<dbReference type="SUPFAM" id="SSF81296">
    <property type="entry name" value="E set domains"/>
    <property type="match status" value="2"/>
</dbReference>
<feature type="transmembrane region" description="Helical" evidence="1">
    <location>
        <begin position="488"/>
        <end position="513"/>
    </location>
</feature>
<reference evidence="5 6" key="1">
    <citation type="submission" date="2020-06" db="EMBL/GenBank/DDBJ databases">
        <authorList>
            <person name="Li R."/>
            <person name="Bekaert M."/>
        </authorList>
    </citation>
    <scope>NUCLEOTIDE SEQUENCE [LARGE SCALE GENOMIC DNA]</scope>
    <source>
        <strain evidence="6">wild</strain>
    </source>
</reference>